<accession>A0AAV4B614</accession>
<organism evidence="1 2">
    <name type="scientific">Plakobranchus ocellatus</name>
    <dbReference type="NCBI Taxonomy" id="259542"/>
    <lineage>
        <taxon>Eukaryota</taxon>
        <taxon>Metazoa</taxon>
        <taxon>Spiralia</taxon>
        <taxon>Lophotrochozoa</taxon>
        <taxon>Mollusca</taxon>
        <taxon>Gastropoda</taxon>
        <taxon>Heterobranchia</taxon>
        <taxon>Euthyneura</taxon>
        <taxon>Panpulmonata</taxon>
        <taxon>Sacoglossa</taxon>
        <taxon>Placobranchoidea</taxon>
        <taxon>Plakobranchidae</taxon>
        <taxon>Plakobranchus</taxon>
    </lineage>
</organism>
<proteinExistence type="predicted"/>
<reference evidence="1 2" key="1">
    <citation type="journal article" date="2021" name="Elife">
        <title>Chloroplast acquisition without the gene transfer in kleptoplastic sea slugs, Plakobranchus ocellatus.</title>
        <authorList>
            <person name="Maeda T."/>
            <person name="Takahashi S."/>
            <person name="Yoshida T."/>
            <person name="Shimamura S."/>
            <person name="Takaki Y."/>
            <person name="Nagai Y."/>
            <person name="Toyoda A."/>
            <person name="Suzuki Y."/>
            <person name="Arimoto A."/>
            <person name="Ishii H."/>
            <person name="Satoh N."/>
            <person name="Nishiyama T."/>
            <person name="Hasebe M."/>
            <person name="Maruyama T."/>
            <person name="Minagawa J."/>
            <person name="Obokata J."/>
            <person name="Shigenobu S."/>
        </authorList>
    </citation>
    <scope>NUCLEOTIDE SEQUENCE [LARGE SCALE GENOMIC DNA]</scope>
</reference>
<dbReference type="EMBL" id="BLXT01004638">
    <property type="protein sequence ID" value="GFO16015.1"/>
    <property type="molecule type" value="Genomic_DNA"/>
</dbReference>
<protein>
    <submittedName>
        <fullName evidence="1">Zinc finger protein</fullName>
    </submittedName>
</protein>
<dbReference type="Proteomes" id="UP000735302">
    <property type="component" value="Unassembled WGS sequence"/>
</dbReference>
<evidence type="ECO:0000313" key="2">
    <source>
        <dbReference type="Proteomes" id="UP000735302"/>
    </source>
</evidence>
<sequence>MFQDHRKYLHFVFTAPLVQEFEKLNVLFQTIKEDPQALIKALLLQHRGLKSRLHKANGKVQELEELDFGSKFIQEIESDNCFTHENRMASKVGCKALLERAILQMGKRMPFIEDIFSKLSLLSPKTALNRTEKGQLKDLFF</sequence>
<keyword evidence="2" id="KW-1185">Reference proteome</keyword>
<dbReference type="AlphaFoldDB" id="A0AAV4B614"/>
<gene>
    <name evidence="1" type="ORF">PoB_004252000</name>
</gene>
<name>A0AAV4B614_9GAST</name>
<comment type="caution">
    <text evidence="1">The sequence shown here is derived from an EMBL/GenBank/DDBJ whole genome shotgun (WGS) entry which is preliminary data.</text>
</comment>
<evidence type="ECO:0000313" key="1">
    <source>
        <dbReference type="EMBL" id="GFO16015.1"/>
    </source>
</evidence>